<dbReference type="PANTHER" id="PTHR30363:SF44">
    <property type="entry name" value="AGA OPERON TRANSCRIPTIONAL REPRESSOR-RELATED"/>
    <property type="match status" value="1"/>
</dbReference>
<dbReference type="InterPro" id="IPR036388">
    <property type="entry name" value="WH-like_DNA-bd_sf"/>
</dbReference>
<dbReference type="GO" id="GO:0003700">
    <property type="term" value="F:DNA-binding transcription factor activity"/>
    <property type="evidence" value="ECO:0007669"/>
    <property type="project" value="InterPro"/>
</dbReference>
<dbReference type="SUPFAM" id="SSF100950">
    <property type="entry name" value="NagB/RpiA/CoA transferase-like"/>
    <property type="match status" value="1"/>
</dbReference>
<evidence type="ECO:0000256" key="3">
    <source>
        <dbReference type="ARBA" id="ARBA00023163"/>
    </source>
</evidence>
<evidence type="ECO:0000256" key="1">
    <source>
        <dbReference type="ARBA" id="ARBA00023015"/>
    </source>
</evidence>
<dbReference type="Pfam" id="PF00455">
    <property type="entry name" value="DeoRC"/>
    <property type="match status" value="1"/>
</dbReference>
<accession>A0A1N6V595</accession>
<evidence type="ECO:0000259" key="4">
    <source>
        <dbReference type="PROSITE" id="PS51000"/>
    </source>
</evidence>
<organism evidence="6 7">
    <name type="scientific">Domibacillus enclensis</name>
    <dbReference type="NCBI Taxonomy" id="1017273"/>
    <lineage>
        <taxon>Bacteria</taxon>
        <taxon>Bacillati</taxon>
        <taxon>Bacillota</taxon>
        <taxon>Bacilli</taxon>
        <taxon>Bacillales</taxon>
        <taxon>Bacillaceae</taxon>
        <taxon>Domibacillus</taxon>
    </lineage>
</organism>
<dbReference type="SMART" id="SM00420">
    <property type="entry name" value="HTH_DEOR"/>
    <property type="match status" value="1"/>
</dbReference>
<dbReference type="Gene3D" id="3.40.50.1360">
    <property type="match status" value="1"/>
</dbReference>
<dbReference type="PANTHER" id="PTHR30363">
    <property type="entry name" value="HTH-TYPE TRANSCRIPTIONAL REGULATOR SRLR-RELATED"/>
    <property type="match status" value="1"/>
</dbReference>
<keyword evidence="8" id="KW-1185">Reference proteome</keyword>
<dbReference type="Proteomes" id="UP000186385">
    <property type="component" value="Unassembled WGS sequence"/>
</dbReference>
<dbReference type="GO" id="GO:0003677">
    <property type="term" value="F:DNA binding"/>
    <property type="evidence" value="ECO:0007669"/>
    <property type="project" value="UniProtKB-KW"/>
</dbReference>
<dbReference type="InterPro" id="IPR014036">
    <property type="entry name" value="DeoR-like_C"/>
</dbReference>
<dbReference type="SMART" id="SM01134">
    <property type="entry name" value="DeoRC"/>
    <property type="match status" value="1"/>
</dbReference>
<reference evidence="6 7" key="1">
    <citation type="submission" date="2017-01" db="EMBL/GenBank/DDBJ databases">
        <authorList>
            <person name="Mah S.A."/>
            <person name="Swanson W.J."/>
            <person name="Moy G.W."/>
            <person name="Vacquier V.D."/>
        </authorList>
    </citation>
    <scope>NUCLEOTIDE SEQUENCE [LARGE SCALE GENOMIC DNA]</scope>
    <source>
        <strain evidence="6 7">NIO-1016</strain>
    </source>
</reference>
<dbReference type="AlphaFoldDB" id="A0A1N6V595"/>
<keyword evidence="1" id="KW-0805">Transcription regulation</keyword>
<reference evidence="5" key="3">
    <citation type="submission" date="2017-03" db="EMBL/GenBank/DDBJ databases">
        <authorList>
            <person name="Dastager S.G."/>
            <person name="Neurgaonkar P.S."/>
            <person name="Dharne M.S."/>
        </authorList>
    </citation>
    <scope>NUCLEOTIDE SEQUENCE</scope>
    <source>
        <strain evidence="5">DSM 25145</strain>
    </source>
</reference>
<keyword evidence="3" id="KW-0804">Transcription</keyword>
<dbReference type="InterPro" id="IPR018356">
    <property type="entry name" value="Tscrpt_reg_HTH_DeoR_CS"/>
</dbReference>
<dbReference type="STRING" id="1017273.SAMN05443094_103459"/>
<protein>
    <submittedName>
        <fullName evidence="6">Transcriptional regulator, DeoR family</fullName>
    </submittedName>
</protein>
<dbReference type="InterPro" id="IPR050313">
    <property type="entry name" value="Carb_Metab_HTH_regulators"/>
</dbReference>
<evidence type="ECO:0000313" key="6">
    <source>
        <dbReference type="EMBL" id="SIQ73007.1"/>
    </source>
</evidence>
<evidence type="ECO:0000256" key="2">
    <source>
        <dbReference type="ARBA" id="ARBA00023125"/>
    </source>
</evidence>
<proteinExistence type="predicted"/>
<keyword evidence="2" id="KW-0238">DNA-binding</keyword>
<dbReference type="InterPro" id="IPR036390">
    <property type="entry name" value="WH_DNA-bd_sf"/>
</dbReference>
<dbReference type="Pfam" id="PF08220">
    <property type="entry name" value="HTH_DeoR"/>
    <property type="match status" value="1"/>
</dbReference>
<dbReference type="EMBL" id="FTLX01000003">
    <property type="protein sequence ID" value="SIQ73007.1"/>
    <property type="molecule type" value="Genomic_DNA"/>
</dbReference>
<name>A0A1N6V595_9BACI</name>
<sequence length="261" mass="29405">MLPQDRQSEIMKQLQKFRTIKISDISKSLNVTRETIRKDLYEMEERGLVRKVHGGAIINKANFETKYINRKSTNEAEKRSIAKRAAEFVEDGDTIYIDYGTTALFFTQEILSKKDLTVVTNSLPIASELVDYSDFDVIILGGSVRKNEKSLFGPVAYRGIEKIYVDKGFFGIGAVDIHAGYTNVHMGESEVSRLMMSHSQKNILMADYSKFNTAAMNQVASIEEVDVLITDANTDQDVLEQLKKRKTVVLTVETEGNGLDE</sequence>
<evidence type="ECO:0000313" key="7">
    <source>
        <dbReference type="Proteomes" id="UP000186385"/>
    </source>
</evidence>
<dbReference type="PROSITE" id="PS51000">
    <property type="entry name" value="HTH_DEOR_2"/>
    <property type="match status" value="1"/>
</dbReference>
<evidence type="ECO:0000313" key="5">
    <source>
        <dbReference type="EMBL" id="OXS78701.1"/>
    </source>
</evidence>
<dbReference type="OrthoDB" id="9797223at2"/>
<dbReference type="RefSeq" id="WP_052698383.1">
    <property type="nucleotide sequence ID" value="NZ_FTLX01000003.1"/>
</dbReference>
<evidence type="ECO:0000313" key="8">
    <source>
        <dbReference type="Proteomes" id="UP000215545"/>
    </source>
</evidence>
<dbReference type="Proteomes" id="UP000215545">
    <property type="component" value="Unassembled WGS sequence"/>
</dbReference>
<dbReference type="EMBL" id="MWSK01000003">
    <property type="protein sequence ID" value="OXS78701.1"/>
    <property type="molecule type" value="Genomic_DNA"/>
</dbReference>
<gene>
    <name evidence="5" type="ORF">B1B05_08915</name>
    <name evidence="6" type="ORF">SAMN05443094_103459</name>
</gene>
<dbReference type="InterPro" id="IPR037171">
    <property type="entry name" value="NagB/RpiA_transferase-like"/>
</dbReference>
<feature type="domain" description="HTH deoR-type" evidence="4">
    <location>
        <begin position="3"/>
        <end position="58"/>
    </location>
</feature>
<reference evidence="8" key="2">
    <citation type="submission" date="2017-03" db="EMBL/GenBank/DDBJ databases">
        <title>Bacillus sp. V-88(T) DSM27956, whole genome shotgun sequencing project.</title>
        <authorList>
            <person name="Dastager S.G."/>
            <person name="Neurgaonkar P.S."/>
            <person name="Dharne M.S."/>
        </authorList>
    </citation>
    <scope>NUCLEOTIDE SEQUENCE [LARGE SCALE GENOMIC DNA]</scope>
    <source>
        <strain evidence="8">DSM 25145</strain>
    </source>
</reference>
<dbReference type="InterPro" id="IPR001034">
    <property type="entry name" value="DeoR_HTH"/>
</dbReference>
<dbReference type="SUPFAM" id="SSF46785">
    <property type="entry name" value="Winged helix' DNA-binding domain"/>
    <property type="match status" value="1"/>
</dbReference>
<dbReference type="PRINTS" id="PR00037">
    <property type="entry name" value="HTHLACR"/>
</dbReference>
<dbReference type="PROSITE" id="PS00894">
    <property type="entry name" value="HTH_DEOR_1"/>
    <property type="match status" value="1"/>
</dbReference>
<dbReference type="Gene3D" id="1.10.10.10">
    <property type="entry name" value="Winged helix-like DNA-binding domain superfamily/Winged helix DNA-binding domain"/>
    <property type="match status" value="1"/>
</dbReference>